<dbReference type="GO" id="GO:0046872">
    <property type="term" value="F:metal ion binding"/>
    <property type="evidence" value="ECO:0007669"/>
    <property type="project" value="UniProtKB-KW"/>
</dbReference>
<dbReference type="FunCoup" id="A0A067R7U5">
    <property type="interactions" value="765"/>
</dbReference>
<evidence type="ECO:0000256" key="10">
    <source>
        <dbReference type="PIRSR" id="PIRSR607992-1"/>
    </source>
</evidence>
<keyword evidence="8 12" id="KW-0496">Mitochondrion</keyword>
<dbReference type="PANTHER" id="PTHR13337:SF2">
    <property type="entry name" value="SUCCINATE DEHYDROGENASE [UBIQUINONE] CYTOCHROME B SMALL SUBUNIT, MITOCHONDRIAL"/>
    <property type="match status" value="1"/>
</dbReference>
<dbReference type="GO" id="GO:0048039">
    <property type="term" value="F:ubiquinone binding"/>
    <property type="evidence" value="ECO:0007669"/>
    <property type="project" value="TreeGrafter"/>
</dbReference>
<dbReference type="Pfam" id="PF05328">
    <property type="entry name" value="CybS"/>
    <property type="match status" value="1"/>
</dbReference>
<dbReference type="GO" id="GO:0020037">
    <property type="term" value="F:heme binding"/>
    <property type="evidence" value="ECO:0007669"/>
    <property type="project" value="TreeGrafter"/>
</dbReference>
<feature type="transmembrane region" description="Helical" evidence="12">
    <location>
        <begin position="155"/>
        <end position="175"/>
    </location>
</feature>
<dbReference type="AlphaFoldDB" id="A0A067R7U5"/>
<evidence type="ECO:0000256" key="9">
    <source>
        <dbReference type="ARBA" id="ARBA00023136"/>
    </source>
</evidence>
<comment type="subcellular location">
    <subcellularLocation>
        <location evidence="1 12">Mitochondrion inner membrane</location>
        <topology evidence="1 12">Multi-pass membrane protein</topology>
    </subcellularLocation>
</comment>
<evidence type="ECO:0000256" key="3">
    <source>
        <dbReference type="ARBA" id="ARBA00022448"/>
    </source>
</evidence>
<reference evidence="13 14" key="1">
    <citation type="journal article" date="2014" name="Nat. Commun.">
        <title>Molecular traces of alternative social organization in a termite genome.</title>
        <authorList>
            <person name="Terrapon N."/>
            <person name="Li C."/>
            <person name="Robertson H.M."/>
            <person name="Ji L."/>
            <person name="Meng X."/>
            <person name="Booth W."/>
            <person name="Chen Z."/>
            <person name="Childers C.P."/>
            <person name="Glastad K.M."/>
            <person name="Gokhale K."/>
            <person name="Gowin J."/>
            <person name="Gronenberg W."/>
            <person name="Hermansen R.A."/>
            <person name="Hu H."/>
            <person name="Hunt B.G."/>
            <person name="Huylmans A.K."/>
            <person name="Khalil S.M."/>
            <person name="Mitchell R.D."/>
            <person name="Munoz-Torres M.C."/>
            <person name="Mustard J.A."/>
            <person name="Pan H."/>
            <person name="Reese J.T."/>
            <person name="Scharf M.E."/>
            <person name="Sun F."/>
            <person name="Vogel H."/>
            <person name="Xiao J."/>
            <person name="Yang W."/>
            <person name="Yang Z."/>
            <person name="Yang Z."/>
            <person name="Zhou J."/>
            <person name="Zhu J."/>
            <person name="Brent C.S."/>
            <person name="Elsik C.G."/>
            <person name="Goodisman M.A."/>
            <person name="Liberles D.A."/>
            <person name="Roe R.M."/>
            <person name="Vargo E.L."/>
            <person name="Vilcinskas A."/>
            <person name="Wang J."/>
            <person name="Bornberg-Bauer E."/>
            <person name="Korb J."/>
            <person name="Zhang G."/>
            <person name="Liebig J."/>
        </authorList>
    </citation>
    <scope>NUCLEOTIDE SEQUENCE [LARGE SCALE GENOMIC DNA]</scope>
    <source>
        <tissue evidence="13">Whole organism</tissue>
    </source>
</reference>
<evidence type="ECO:0000256" key="5">
    <source>
        <dbReference type="ARBA" id="ARBA00022792"/>
    </source>
</evidence>
<dbReference type="OrthoDB" id="18577at2759"/>
<organism evidence="13 14">
    <name type="scientific">Zootermopsis nevadensis</name>
    <name type="common">Dampwood termite</name>
    <dbReference type="NCBI Taxonomy" id="136037"/>
    <lineage>
        <taxon>Eukaryota</taxon>
        <taxon>Metazoa</taxon>
        <taxon>Ecdysozoa</taxon>
        <taxon>Arthropoda</taxon>
        <taxon>Hexapoda</taxon>
        <taxon>Insecta</taxon>
        <taxon>Pterygota</taxon>
        <taxon>Neoptera</taxon>
        <taxon>Polyneoptera</taxon>
        <taxon>Dictyoptera</taxon>
        <taxon>Blattodea</taxon>
        <taxon>Blattoidea</taxon>
        <taxon>Termitoidae</taxon>
        <taxon>Termopsidae</taxon>
        <taxon>Zootermopsis</taxon>
    </lineage>
</organism>
<dbReference type="GO" id="GO:0005743">
    <property type="term" value="C:mitochondrial inner membrane"/>
    <property type="evidence" value="ECO:0007669"/>
    <property type="project" value="UniProtKB-SubCell"/>
</dbReference>
<accession>A0A067R7U5</accession>
<dbReference type="Gene3D" id="1.20.1300.10">
    <property type="entry name" value="Fumarate reductase/succinate dehydrogenase, transmembrane subunit"/>
    <property type="match status" value="1"/>
</dbReference>
<dbReference type="GO" id="GO:0006099">
    <property type="term" value="P:tricarboxylic acid cycle"/>
    <property type="evidence" value="ECO:0007669"/>
    <property type="project" value="UniProtKB-KW"/>
</dbReference>
<keyword evidence="4 12" id="KW-0812">Transmembrane</keyword>
<dbReference type="InterPro" id="IPR007992">
    <property type="entry name" value="CybS"/>
</dbReference>
<keyword evidence="12" id="KW-0816">Tricarboxylic acid cycle</keyword>
<keyword evidence="12" id="KW-0349">Heme</keyword>
<dbReference type="EMBL" id="KK852683">
    <property type="protein sequence ID" value="KDR18542.1"/>
    <property type="molecule type" value="Genomic_DNA"/>
</dbReference>
<feature type="binding site" evidence="10">
    <location>
        <position position="142"/>
    </location>
    <ligand>
        <name>a ubiquinone</name>
        <dbReference type="ChEBI" id="CHEBI:16389"/>
        <note>ligand shared with IP/SDHB</note>
    </ligand>
</feature>
<evidence type="ECO:0000256" key="11">
    <source>
        <dbReference type="PIRSR" id="PIRSR607992-2"/>
    </source>
</evidence>
<evidence type="ECO:0000313" key="14">
    <source>
        <dbReference type="Proteomes" id="UP000027135"/>
    </source>
</evidence>
<evidence type="ECO:0000256" key="8">
    <source>
        <dbReference type="ARBA" id="ARBA00023128"/>
    </source>
</evidence>
<name>A0A067R7U5_ZOONE</name>
<comment type="function">
    <text evidence="12">Membrane-anchoring subunit of succinate dehydrogenase (SDH) that is involved in complex II of the mitochondrial electron transport chain and is responsible for transferring electrons from succinate to ubiquinone (coenzyme Q).</text>
</comment>
<dbReference type="Proteomes" id="UP000027135">
    <property type="component" value="Unassembled WGS sequence"/>
</dbReference>
<dbReference type="InterPro" id="IPR034804">
    <property type="entry name" value="SQR/QFR_C/D"/>
</dbReference>
<evidence type="ECO:0000256" key="4">
    <source>
        <dbReference type="ARBA" id="ARBA00022692"/>
    </source>
</evidence>
<keyword evidence="12" id="KW-0249">Electron transport</keyword>
<evidence type="ECO:0000256" key="7">
    <source>
        <dbReference type="ARBA" id="ARBA00022989"/>
    </source>
</evidence>
<proteinExistence type="inferred from homology"/>
<dbReference type="STRING" id="136037.A0A067R7U5"/>
<dbReference type="PANTHER" id="PTHR13337">
    <property type="entry name" value="SUCCINATE DEHYDROGENASE"/>
    <property type="match status" value="1"/>
</dbReference>
<dbReference type="CDD" id="cd03496">
    <property type="entry name" value="SQR_TypeC_CybS"/>
    <property type="match status" value="1"/>
</dbReference>
<evidence type="ECO:0000313" key="13">
    <source>
        <dbReference type="EMBL" id="KDR18542.1"/>
    </source>
</evidence>
<evidence type="ECO:0000256" key="6">
    <source>
        <dbReference type="ARBA" id="ARBA00022946"/>
    </source>
</evidence>
<comment type="caution">
    <text evidence="12">Lacks conserved residue(s) required for the propagation of feature annotation.</text>
</comment>
<keyword evidence="11" id="KW-0408">Iron</keyword>
<keyword evidence="3 12" id="KW-0813">Transport</keyword>
<protein>
    <recommendedName>
        <fullName evidence="12">Succinate dehydrogenase [ubiquinone] cytochrome b small subunit</fullName>
    </recommendedName>
</protein>
<dbReference type="GO" id="GO:0006121">
    <property type="term" value="P:mitochondrial electron transport, succinate to ubiquinone"/>
    <property type="evidence" value="ECO:0007669"/>
    <property type="project" value="TreeGrafter"/>
</dbReference>
<keyword evidence="9 12" id="KW-0472">Membrane</keyword>
<keyword evidence="5 12" id="KW-0999">Mitochondrion inner membrane</keyword>
<dbReference type="InParanoid" id="A0A067R7U5"/>
<evidence type="ECO:0000256" key="2">
    <source>
        <dbReference type="ARBA" id="ARBA00007294"/>
    </source>
</evidence>
<evidence type="ECO:0000256" key="1">
    <source>
        <dbReference type="ARBA" id="ARBA00004448"/>
    </source>
</evidence>
<dbReference type="eggNOG" id="KOG4097">
    <property type="taxonomic scope" value="Eukaryota"/>
</dbReference>
<keyword evidence="14" id="KW-1185">Reference proteome</keyword>
<gene>
    <name evidence="13" type="ORF">L798_07360</name>
</gene>
<feature type="binding site" description="axial binding residue" evidence="11">
    <location>
        <position position="130"/>
    </location>
    <ligand>
        <name>heme b</name>
        <dbReference type="ChEBI" id="CHEBI:60344"/>
        <note>ligand shared with SDHC</note>
    </ligand>
    <ligandPart>
        <name>Fe</name>
        <dbReference type="ChEBI" id="CHEBI:18248"/>
    </ligandPart>
</feature>
<sequence length="191" mass="21296">MAFNFLLRGVSMKLKVCPLQSLTKGHLLKCSSVASNNQFHHTFAFQLPLYPQKRTPEQNILCVTPPQPHIMMQNAKQLSLSAKQMAQHDHTKLWTAEKAVSASLLGIVPAAFLVPSQFMDYLLAITIVMHNHWGIEAVVLDYVRPSIFGNVIPKIALGTVYALSIATLAGLFFFITNDVGIVHAIKQFWKL</sequence>
<evidence type="ECO:0000256" key="12">
    <source>
        <dbReference type="RuleBase" id="RU364031"/>
    </source>
</evidence>
<keyword evidence="6 12" id="KW-0809">Transit peptide</keyword>
<keyword evidence="11 12" id="KW-0479">Metal-binding</keyword>
<keyword evidence="13" id="KW-0830">Ubiquinone</keyword>
<comment type="similarity">
    <text evidence="2 12">Belongs to the CybS family.</text>
</comment>
<keyword evidence="7 12" id="KW-1133">Transmembrane helix</keyword>